<evidence type="ECO:0000256" key="7">
    <source>
        <dbReference type="SAM" id="MobiDB-lite"/>
    </source>
</evidence>
<evidence type="ECO:0000313" key="9">
    <source>
        <dbReference type="Proteomes" id="UP000813385"/>
    </source>
</evidence>
<evidence type="ECO:0000256" key="4">
    <source>
        <dbReference type="ARBA" id="ARBA00023125"/>
    </source>
</evidence>
<keyword evidence="2" id="KW-0862">Zinc</keyword>
<protein>
    <recommendedName>
        <fullName evidence="10">Transcription factor domain-containing protein</fullName>
    </recommendedName>
</protein>
<keyword evidence="6" id="KW-0539">Nucleus</keyword>
<dbReference type="EMBL" id="JAGPXD010000002">
    <property type="protein sequence ID" value="KAH7368443.1"/>
    <property type="molecule type" value="Genomic_DNA"/>
</dbReference>
<evidence type="ECO:0000256" key="3">
    <source>
        <dbReference type="ARBA" id="ARBA00023015"/>
    </source>
</evidence>
<feature type="compositionally biased region" description="Low complexity" evidence="7">
    <location>
        <begin position="123"/>
        <end position="134"/>
    </location>
</feature>
<evidence type="ECO:0008006" key="10">
    <source>
        <dbReference type="Google" id="ProtNLM"/>
    </source>
</evidence>
<comment type="caution">
    <text evidence="8">The sequence shown here is derived from an EMBL/GenBank/DDBJ whole genome shotgun (WGS) entry which is preliminary data.</text>
</comment>
<feature type="region of interest" description="Disordered" evidence="7">
    <location>
        <begin position="254"/>
        <end position="274"/>
    </location>
</feature>
<evidence type="ECO:0000256" key="6">
    <source>
        <dbReference type="ARBA" id="ARBA00023242"/>
    </source>
</evidence>
<organism evidence="8 9">
    <name type="scientific">Plectosphaerella cucumerina</name>
    <dbReference type="NCBI Taxonomy" id="40658"/>
    <lineage>
        <taxon>Eukaryota</taxon>
        <taxon>Fungi</taxon>
        <taxon>Dikarya</taxon>
        <taxon>Ascomycota</taxon>
        <taxon>Pezizomycotina</taxon>
        <taxon>Sordariomycetes</taxon>
        <taxon>Hypocreomycetidae</taxon>
        <taxon>Glomerellales</taxon>
        <taxon>Plectosphaerellaceae</taxon>
        <taxon>Plectosphaerella</taxon>
    </lineage>
</organism>
<accession>A0A8K0X628</accession>
<sequence length="274" mass="29503">MSPWSPPGPEPGTDSAPAPASTPGAGFLPRLDYYLKLAEGPVLPDEGSPDVEGSLGGLSRADTPMVDPQLEPMLHPGGEQTSASEGVPDSATSAHYGRLGSLPNGRTVFHGPTSLLNMYPPASSSWSTSEHSTTAPREPLLPPDQNVIEQQLTDEYFLYDNLFLKNFTRELYLREKYRHENGGQSQLYSPALGHAILAVGALYAEEAEGWDIIDLSERQSARARALLTQELLAPRISSALTLMALCSLSAANGQDSQGWLDSGKTDANHRKQHL</sequence>
<reference evidence="8" key="1">
    <citation type="journal article" date="2021" name="Nat. Commun.">
        <title>Genetic determinants of endophytism in the Arabidopsis root mycobiome.</title>
        <authorList>
            <person name="Mesny F."/>
            <person name="Miyauchi S."/>
            <person name="Thiergart T."/>
            <person name="Pickel B."/>
            <person name="Atanasova L."/>
            <person name="Karlsson M."/>
            <person name="Huettel B."/>
            <person name="Barry K.W."/>
            <person name="Haridas S."/>
            <person name="Chen C."/>
            <person name="Bauer D."/>
            <person name="Andreopoulos W."/>
            <person name="Pangilinan J."/>
            <person name="LaButti K."/>
            <person name="Riley R."/>
            <person name="Lipzen A."/>
            <person name="Clum A."/>
            <person name="Drula E."/>
            <person name="Henrissat B."/>
            <person name="Kohler A."/>
            <person name="Grigoriev I.V."/>
            <person name="Martin F.M."/>
            <person name="Hacquard S."/>
        </authorList>
    </citation>
    <scope>NUCLEOTIDE SEQUENCE</scope>
    <source>
        <strain evidence="8">MPI-CAGE-AT-0016</strain>
    </source>
</reference>
<dbReference type="PANTHER" id="PTHR31313:SF81">
    <property type="entry name" value="TY1 ENHANCER ACTIVATOR"/>
    <property type="match status" value="1"/>
</dbReference>
<feature type="compositionally biased region" description="Pro residues" evidence="7">
    <location>
        <begin position="1"/>
        <end position="10"/>
    </location>
</feature>
<keyword evidence="4" id="KW-0238">DNA-binding</keyword>
<dbReference type="Proteomes" id="UP000813385">
    <property type="component" value="Unassembled WGS sequence"/>
</dbReference>
<feature type="region of interest" description="Disordered" evidence="7">
    <location>
        <begin position="40"/>
        <end position="101"/>
    </location>
</feature>
<evidence type="ECO:0000313" key="8">
    <source>
        <dbReference type="EMBL" id="KAH7368443.1"/>
    </source>
</evidence>
<proteinExistence type="predicted"/>
<keyword evidence="3" id="KW-0805">Transcription regulation</keyword>
<keyword evidence="1" id="KW-0479">Metal-binding</keyword>
<gene>
    <name evidence="8" type="ORF">B0T11DRAFT_64200</name>
</gene>
<dbReference type="PANTHER" id="PTHR31313">
    <property type="entry name" value="TY1 ENHANCER ACTIVATOR"/>
    <property type="match status" value="1"/>
</dbReference>
<keyword evidence="9" id="KW-1185">Reference proteome</keyword>
<name>A0A8K0X628_9PEZI</name>
<dbReference type="GO" id="GO:0003677">
    <property type="term" value="F:DNA binding"/>
    <property type="evidence" value="ECO:0007669"/>
    <property type="project" value="UniProtKB-KW"/>
</dbReference>
<dbReference type="OrthoDB" id="2154091at2759"/>
<dbReference type="AlphaFoldDB" id="A0A8K0X628"/>
<dbReference type="CDD" id="cd12148">
    <property type="entry name" value="fungal_TF_MHR"/>
    <property type="match status" value="1"/>
</dbReference>
<feature type="region of interest" description="Disordered" evidence="7">
    <location>
        <begin position="1"/>
        <end position="25"/>
    </location>
</feature>
<evidence type="ECO:0000256" key="2">
    <source>
        <dbReference type="ARBA" id="ARBA00022833"/>
    </source>
</evidence>
<evidence type="ECO:0000256" key="5">
    <source>
        <dbReference type="ARBA" id="ARBA00023163"/>
    </source>
</evidence>
<feature type="compositionally biased region" description="Low complexity" evidence="7">
    <location>
        <begin position="11"/>
        <end position="25"/>
    </location>
</feature>
<dbReference type="GO" id="GO:0046872">
    <property type="term" value="F:metal ion binding"/>
    <property type="evidence" value="ECO:0007669"/>
    <property type="project" value="UniProtKB-KW"/>
</dbReference>
<evidence type="ECO:0000256" key="1">
    <source>
        <dbReference type="ARBA" id="ARBA00022723"/>
    </source>
</evidence>
<dbReference type="InterPro" id="IPR051615">
    <property type="entry name" value="Transcr_Regulatory_Elem"/>
</dbReference>
<feature type="region of interest" description="Disordered" evidence="7">
    <location>
        <begin position="121"/>
        <end position="142"/>
    </location>
</feature>
<feature type="compositionally biased region" description="Basic and acidic residues" evidence="7">
    <location>
        <begin position="263"/>
        <end position="274"/>
    </location>
</feature>
<keyword evidence="5" id="KW-0804">Transcription</keyword>